<keyword evidence="6" id="KW-0433">Leucine-rich repeat</keyword>
<keyword evidence="17" id="KW-0325">Glycoprotein</keyword>
<keyword evidence="12" id="KW-0418">Kinase</keyword>
<comment type="catalytic activity">
    <reaction evidence="19">
        <text>L-seryl-[protein] + ATP = O-phospho-L-seryl-[protein] + ADP + H(+)</text>
        <dbReference type="Rhea" id="RHEA:17989"/>
        <dbReference type="Rhea" id="RHEA-COMP:9863"/>
        <dbReference type="Rhea" id="RHEA-COMP:11604"/>
        <dbReference type="ChEBI" id="CHEBI:15378"/>
        <dbReference type="ChEBI" id="CHEBI:29999"/>
        <dbReference type="ChEBI" id="CHEBI:30616"/>
        <dbReference type="ChEBI" id="CHEBI:83421"/>
        <dbReference type="ChEBI" id="CHEBI:456216"/>
        <dbReference type="EC" id="2.7.11.1"/>
    </reaction>
</comment>
<evidence type="ECO:0000256" key="18">
    <source>
        <dbReference type="ARBA" id="ARBA00047899"/>
    </source>
</evidence>
<dbReference type="Proteomes" id="UP000324705">
    <property type="component" value="Chromosome 7A"/>
</dbReference>
<keyword evidence="9 22" id="KW-0732">Signal</keyword>
<keyword evidence="10" id="KW-0677">Repeat</keyword>
<evidence type="ECO:0000256" key="10">
    <source>
        <dbReference type="ARBA" id="ARBA00022737"/>
    </source>
</evidence>
<dbReference type="InterPro" id="IPR001245">
    <property type="entry name" value="Ser-Thr/Tyr_kinase_cat_dom"/>
</dbReference>
<evidence type="ECO:0000256" key="22">
    <source>
        <dbReference type="SAM" id="SignalP"/>
    </source>
</evidence>
<dbReference type="Pfam" id="PF08263">
    <property type="entry name" value="LRRNT_2"/>
    <property type="match status" value="1"/>
</dbReference>
<evidence type="ECO:0000256" key="13">
    <source>
        <dbReference type="ARBA" id="ARBA00022840"/>
    </source>
</evidence>
<dbReference type="InterPro" id="IPR017441">
    <property type="entry name" value="Protein_kinase_ATP_BS"/>
</dbReference>
<evidence type="ECO:0000256" key="19">
    <source>
        <dbReference type="ARBA" id="ARBA00048679"/>
    </source>
</evidence>
<dbReference type="Pfam" id="PF07714">
    <property type="entry name" value="PK_Tyr_Ser-Thr"/>
    <property type="match status" value="1"/>
</dbReference>
<feature type="signal peptide" evidence="22">
    <location>
        <begin position="1"/>
        <end position="18"/>
    </location>
</feature>
<dbReference type="InterPro" id="IPR001611">
    <property type="entry name" value="Leu-rich_rpt"/>
</dbReference>
<evidence type="ECO:0000256" key="8">
    <source>
        <dbReference type="ARBA" id="ARBA00022692"/>
    </source>
</evidence>
<dbReference type="GO" id="GO:0004674">
    <property type="term" value="F:protein serine/threonine kinase activity"/>
    <property type="evidence" value="ECO:0007669"/>
    <property type="project" value="UniProtKB-KW"/>
</dbReference>
<keyword evidence="16" id="KW-0675">Receptor</keyword>
<dbReference type="InterPro" id="IPR011009">
    <property type="entry name" value="Kinase-like_dom_sf"/>
</dbReference>
<dbReference type="GO" id="GO:0005886">
    <property type="term" value="C:plasma membrane"/>
    <property type="evidence" value="ECO:0007669"/>
    <property type="project" value="UniProtKB-SubCell"/>
</dbReference>
<dbReference type="FunFam" id="1.10.510.10:FF:000016">
    <property type="entry name" value="Somatic embryogenesis receptor-like kinase 1"/>
    <property type="match status" value="1"/>
</dbReference>
<evidence type="ECO:0000256" key="21">
    <source>
        <dbReference type="SAM" id="Phobius"/>
    </source>
</evidence>
<evidence type="ECO:0000256" key="20">
    <source>
        <dbReference type="PROSITE-ProRule" id="PRU10141"/>
    </source>
</evidence>
<dbReference type="AlphaFoldDB" id="A0A9R0Z5J3"/>
<evidence type="ECO:0000313" key="25">
    <source>
        <dbReference type="Proteomes" id="UP000324705"/>
    </source>
</evidence>
<dbReference type="PANTHER" id="PTHR48006">
    <property type="entry name" value="LEUCINE-RICH REPEAT-CONTAINING PROTEIN DDB_G0281931-RELATED"/>
    <property type="match status" value="1"/>
</dbReference>
<keyword evidence="13 20" id="KW-0067">ATP-binding</keyword>
<feature type="binding site" evidence="20">
    <location>
        <position position="275"/>
    </location>
    <ligand>
        <name>ATP</name>
        <dbReference type="ChEBI" id="CHEBI:30616"/>
    </ligand>
</feature>
<keyword evidence="5" id="KW-0723">Serine/threonine-protein kinase</keyword>
<feature type="transmembrane region" description="Helical" evidence="21">
    <location>
        <begin position="182"/>
        <end position="204"/>
    </location>
</feature>
<evidence type="ECO:0000256" key="16">
    <source>
        <dbReference type="ARBA" id="ARBA00023170"/>
    </source>
</evidence>
<dbReference type="Gene3D" id="3.80.10.10">
    <property type="entry name" value="Ribonuclease Inhibitor"/>
    <property type="match status" value="1"/>
</dbReference>
<comment type="subcellular location">
    <subcellularLocation>
        <location evidence="1">Cell membrane</location>
        <topology evidence="1">Single-pass membrane protein</topology>
    </subcellularLocation>
</comment>
<evidence type="ECO:0000313" key="24">
    <source>
        <dbReference type="EMBL" id="VAI70963.1"/>
    </source>
</evidence>
<keyword evidence="8 21" id="KW-0812">Transmembrane</keyword>
<dbReference type="SUPFAM" id="SSF52058">
    <property type="entry name" value="L domain-like"/>
    <property type="match status" value="1"/>
</dbReference>
<dbReference type="SUPFAM" id="SSF56112">
    <property type="entry name" value="Protein kinase-like (PK-like)"/>
    <property type="match status" value="1"/>
</dbReference>
<dbReference type="PROSITE" id="PS50011">
    <property type="entry name" value="PROTEIN_KINASE_DOM"/>
    <property type="match status" value="1"/>
</dbReference>
<evidence type="ECO:0000259" key="23">
    <source>
        <dbReference type="PROSITE" id="PS50011"/>
    </source>
</evidence>
<dbReference type="EMBL" id="LT934123">
    <property type="protein sequence ID" value="VAI70963.1"/>
    <property type="molecule type" value="Genomic_DNA"/>
</dbReference>
<keyword evidence="7" id="KW-0808">Transferase</keyword>
<feature type="chain" id="PRO_5040175927" description="non-specific serine/threonine protein kinase" evidence="22">
    <location>
        <begin position="19"/>
        <end position="573"/>
    </location>
</feature>
<name>A0A9R0Z5J3_TRITD</name>
<evidence type="ECO:0000256" key="2">
    <source>
        <dbReference type="ARBA" id="ARBA00008684"/>
    </source>
</evidence>
<dbReference type="SMART" id="SM00220">
    <property type="entry name" value="S_TKc"/>
    <property type="match status" value="1"/>
</dbReference>
<dbReference type="PROSITE" id="PS00107">
    <property type="entry name" value="PROTEIN_KINASE_ATP"/>
    <property type="match status" value="1"/>
</dbReference>
<dbReference type="PROSITE" id="PS00108">
    <property type="entry name" value="PROTEIN_KINASE_ST"/>
    <property type="match status" value="1"/>
</dbReference>
<dbReference type="Gene3D" id="1.10.510.10">
    <property type="entry name" value="Transferase(Phosphotransferase) domain 1"/>
    <property type="match status" value="1"/>
</dbReference>
<dbReference type="Gramene" id="TRITD7Av1G040150.5">
    <property type="protein sequence ID" value="TRITD7Av1G040150.5"/>
    <property type="gene ID" value="TRITD7Av1G040150"/>
</dbReference>
<dbReference type="PANTHER" id="PTHR48006:SF102">
    <property type="entry name" value="LEUCINE-RICH REPEAT-CONTAINING PROTEIN DDB_G0281931-RELATED"/>
    <property type="match status" value="1"/>
</dbReference>
<keyword evidence="4" id="KW-1003">Cell membrane</keyword>
<accession>A0A9R0Z5J3</accession>
<evidence type="ECO:0000256" key="6">
    <source>
        <dbReference type="ARBA" id="ARBA00022614"/>
    </source>
</evidence>
<evidence type="ECO:0000256" key="5">
    <source>
        <dbReference type="ARBA" id="ARBA00022527"/>
    </source>
</evidence>
<evidence type="ECO:0000256" key="11">
    <source>
        <dbReference type="ARBA" id="ARBA00022741"/>
    </source>
</evidence>
<evidence type="ECO:0000256" key="15">
    <source>
        <dbReference type="ARBA" id="ARBA00023136"/>
    </source>
</evidence>
<proteinExistence type="inferred from homology"/>
<evidence type="ECO:0000256" key="1">
    <source>
        <dbReference type="ARBA" id="ARBA00004162"/>
    </source>
</evidence>
<organism evidence="24 25">
    <name type="scientific">Triticum turgidum subsp. durum</name>
    <name type="common">Durum wheat</name>
    <name type="synonym">Triticum durum</name>
    <dbReference type="NCBI Taxonomy" id="4567"/>
    <lineage>
        <taxon>Eukaryota</taxon>
        <taxon>Viridiplantae</taxon>
        <taxon>Streptophyta</taxon>
        <taxon>Embryophyta</taxon>
        <taxon>Tracheophyta</taxon>
        <taxon>Spermatophyta</taxon>
        <taxon>Magnoliopsida</taxon>
        <taxon>Liliopsida</taxon>
        <taxon>Poales</taxon>
        <taxon>Poaceae</taxon>
        <taxon>BOP clade</taxon>
        <taxon>Pooideae</taxon>
        <taxon>Triticodae</taxon>
        <taxon>Triticeae</taxon>
        <taxon>Triticinae</taxon>
        <taxon>Triticum</taxon>
    </lineage>
</organism>
<evidence type="ECO:0000256" key="17">
    <source>
        <dbReference type="ARBA" id="ARBA00023180"/>
    </source>
</evidence>
<gene>
    <name evidence="24" type="ORF">TRITD_7Av1G040150</name>
</gene>
<evidence type="ECO:0000256" key="3">
    <source>
        <dbReference type="ARBA" id="ARBA00012513"/>
    </source>
</evidence>
<reference evidence="24 25" key="1">
    <citation type="submission" date="2017-09" db="EMBL/GenBank/DDBJ databases">
        <authorList>
            <consortium name="International Durum Wheat Genome Sequencing Consortium (IDWGSC)"/>
            <person name="Milanesi L."/>
        </authorList>
    </citation>
    <scope>NUCLEOTIDE SEQUENCE [LARGE SCALE GENOMIC DNA]</scope>
    <source>
        <strain evidence="25">cv. Svevo</strain>
    </source>
</reference>
<dbReference type="InterPro" id="IPR032675">
    <property type="entry name" value="LRR_dom_sf"/>
</dbReference>
<keyword evidence="11 20" id="KW-0547">Nucleotide-binding</keyword>
<dbReference type="InterPro" id="IPR000719">
    <property type="entry name" value="Prot_kinase_dom"/>
</dbReference>
<keyword evidence="25" id="KW-1185">Reference proteome</keyword>
<evidence type="ECO:0000256" key="12">
    <source>
        <dbReference type="ARBA" id="ARBA00022777"/>
    </source>
</evidence>
<dbReference type="GO" id="GO:0005524">
    <property type="term" value="F:ATP binding"/>
    <property type="evidence" value="ECO:0007669"/>
    <property type="project" value="UniProtKB-UniRule"/>
</dbReference>
<dbReference type="FunFam" id="3.30.200.20:FF:000015">
    <property type="entry name" value="Somatic embryogenesis receptor kinase 1"/>
    <property type="match status" value="1"/>
</dbReference>
<evidence type="ECO:0000256" key="14">
    <source>
        <dbReference type="ARBA" id="ARBA00022989"/>
    </source>
</evidence>
<dbReference type="Gene3D" id="3.30.200.20">
    <property type="entry name" value="Phosphorylase Kinase, domain 1"/>
    <property type="match status" value="1"/>
</dbReference>
<comment type="similarity">
    <text evidence="2">Belongs to the protein kinase superfamily. Ser/Thr protein kinase family.</text>
</comment>
<dbReference type="GO" id="GO:0009742">
    <property type="term" value="P:brassinosteroid mediated signaling pathway"/>
    <property type="evidence" value="ECO:0007669"/>
    <property type="project" value="UniProtKB-ARBA"/>
</dbReference>
<keyword evidence="14 21" id="KW-1133">Transmembrane helix</keyword>
<dbReference type="EC" id="2.7.11.1" evidence="3"/>
<protein>
    <recommendedName>
        <fullName evidence="3">non-specific serine/threonine protein kinase</fullName>
        <ecNumber evidence="3">2.7.11.1</ecNumber>
    </recommendedName>
</protein>
<dbReference type="InterPro" id="IPR051824">
    <property type="entry name" value="LRR_Rcpt-Like_S/T_Kinase"/>
</dbReference>
<evidence type="ECO:0000256" key="7">
    <source>
        <dbReference type="ARBA" id="ARBA00022679"/>
    </source>
</evidence>
<evidence type="ECO:0000256" key="9">
    <source>
        <dbReference type="ARBA" id="ARBA00022729"/>
    </source>
</evidence>
<feature type="domain" description="Protein kinase" evidence="23">
    <location>
        <begin position="245"/>
        <end position="525"/>
    </location>
</feature>
<dbReference type="InterPro" id="IPR008271">
    <property type="entry name" value="Ser/Thr_kinase_AS"/>
</dbReference>
<dbReference type="InterPro" id="IPR013210">
    <property type="entry name" value="LRR_N_plant-typ"/>
</dbReference>
<evidence type="ECO:0000256" key="4">
    <source>
        <dbReference type="ARBA" id="ARBA00022475"/>
    </source>
</evidence>
<comment type="catalytic activity">
    <reaction evidence="18">
        <text>L-threonyl-[protein] + ATP = O-phospho-L-threonyl-[protein] + ADP + H(+)</text>
        <dbReference type="Rhea" id="RHEA:46608"/>
        <dbReference type="Rhea" id="RHEA-COMP:11060"/>
        <dbReference type="Rhea" id="RHEA-COMP:11605"/>
        <dbReference type="ChEBI" id="CHEBI:15378"/>
        <dbReference type="ChEBI" id="CHEBI:30013"/>
        <dbReference type="ChEBI" id="CHEBI:30616"/>
        <dbReference type="ChEBI" id="CHEBI:61977"/>
        <dbReference type="ChEBI" id="CHEBI:456216"/>
        <dbReference type="EC" id="2.7.11.1"/>
    </reaction>
</comment>
<keyword evidence="15 21" id="KW-0472">Membrane</keyword>
<dbReference type="Pfam" id="PF13855">
    <property type="entry name" value="LRR_8"/>
    <property type="match status" value="1"/>
</dbReference>
<sequence length="573" mass="63555">MKLVALGLVLLGCLQSLAAPDFQVIALYEMRMMLTDSRGVLKDWNNNQVSPCYFDNVRCDQDGSVIGITLSSSGLSGILSPSIATLTTLQQLLLDGNSITGGIPQELGNLSNLMTLKLGRNSLNGSIPKSFGLLSELQNLDLSENLLIGNIPNSLSNLSSLNNINLAYNSLSGGSSNSTVKVILGSIGGAVVLIVSVVLFLLWWQRMRHSPDIYIDVPGQHDHNLEFGQIKRFSWRELQTATNNFSEQNVLGKGGFGKVYKGVLPGPDSKKVAIKRLFEVGSPEGEMAFLREVELISIAVHKNILRLIGFCTTPTERLLIYPFMENLSVASRLRDIELNEPILDWTTRMTIALGAARGLEYLHEHCNPKIIHRDVKAANVLLDGNFEAVIGDFGLAKMMDMGRNTVTTGIRGTMGHIAPEYFKTGRPSVKTDIFGYGVMLLEIVTGERAIFPDFLEGAGEVMLIDQVKLLMQEGRLEEIVDRNIGCGYDFQELVKIIQVALLCTNIDPCQRPAMSEVVHMLEEKIVPEDQWEEWQQAELTRRQQYENKQHHKLFTFSEESLNIYEAVELSGGR</sequence>
<dbReference type="FunFam" id="3.80.10.10:FF:000275">
    <property type="entry name" value="Leucine-rich repeat receptor-like protein kinase"/>
    <property type="match status" value="1"/>
</dbReference>